<protein>
    <submittedName>
        <fullName evidence="2">Uncharacterized protein</fullName>
    </submittedName>
</protein>
<comment type="caution">
    <text evidence="2">The sequence shown here is derived from an EMBL/GenBank/DDBJ whole genome shotgun (WGS) entry which is preliminary data.</text>
</comment>
<feature type="region of interest" description="Disordered" evidence="1">
    <location>
        <begin position="195"/>
        <end position="289"/>
    </location>
</feature>
<evidence type="ECO:0000313" key="3">
    <source>
        <dbReference type="Proteomes" id="UP000759537"/>
    </source>
</evidence>
<feature type="region of interest" description="Disordered" evidence="1">
    <location>
        <begin position="304"/>
        <end position="407"/>
    </location>
</feature>
<feature type="region of interest" description="Disordered" evidence="1">
    <location>
        <begin position="798"/>
        <end position="855"/>
    </location>
</feature>
<accession>A0A9P5MUM7</accession>
<feature type="region of interest" description="Disordered" evidence="1">
    <location>
        <begin position="147"/>
        <end position="167"/>
    </location>
</feature>
<feature type="compositionally biased region" description="Polar residues" evidence="1">
    <location>
        <begin position="280"/>
        <end position="289"/>
    </location>
</feature>
<feature type="compositionally biased region" description="Polar residues" evidence="1">
    <location>
        <begin position="933"/>
        <end position="944"/>
    </location>
</feature>
<feature type="compositionally biased region" description="Low complexity" evidence="1">
    <location>
        <begin position="232"/>
        <end position="249"/>
    </location>
</feature>
<reference evidence="2" key="1">
    <citation type="submission" date="2019-10" db="EMBL/GenBank/DDBJ databases">
        <authorList>
            <consortium name="DOE Joint Genome Institute"/>
            <person name="Kuo A."/>
            <person name="Miyauchi S."/>
            <person name="Kiss E."/>
            <person name="Drula E."/>
            <person name="Kohler A."/>
            <person name="Sanchez-Garcia M."/>
            <person name="Andreopoulos B."/>
            <person name="Barry K.W."/>
            <person name="Bonito G."/>
            <person name="Buee M."/>
            <person name="Carver A."/>
            <person name="Chen C."/>
            <person name="Cichocki N."/>
            <person name="Clum A."/>
            <person name="Culley D."/>
            <person name="Crous P.W."/>
            <person name="Fauchery L."/>
            <person name="Girlanda M."/>
            <person name="Hayes R."/>
            <person name="Keri Z."/>
            <person name="LaButti K."/>
            <person name="Lipzen A."/>
            <person name="Lombard V."/>
            <person name="Magnuson J."/>
            <person name="Maillard F."/>
            <person name="Morin E."/>
            <person name="Murat C."/>
            <person name="Nolan M."/>
            <person name="Ohm R."/>
            <person name="Pangilinan J."/>
            <person name="Pereira M."/>
            <person name="Perotto S."/>
            <person name="Peter M."/>
            <person name="Riley R."/>
            <person name="Sitrit Y."/>
            <person name="Stielow B."/>
            <person name="Szollosi G."/>
            <person name="Zifcakova L."/>
            <person name="Stursova M."/>
            <person name="Spatafora J.W."/>
            <person name="Tedersoo L."/>
            <person name="Vaario L.-M."/>
            <person name="Yamada A."/>
            <person name="Yan M."/>
            <person name="Wang P."/>
            <person name="Xu J."/>
            <person name="Bruns T."/>
            <person name="Baldrian P."/>
            <person name="Vilgalys R."/>
            <person name="Henrissat B."/>
            <person name="Grigoriev I.V."/>
            <person name="Hibbett D."/>
            <person name="Nagy L.G."/>
            <person name="Martin F.M."/>
        </authorList>
    </citation>
    <scope>NUCLEOTIDE SEQUENCE</scope>
    <source>
        <strain evidence="2">Prilba</strain>
    </source>
</reference>
<gene>
    <name evidence="2" type="ORF">DFH94DRAFT_38876</name>
</gene>
<evidence type="ECO:0000313" key="2">
    <source>
        <dbReference type="EMBL" id="KAF8479069.1"/>
    </source>
</evidence>
<feature type="region of interest" description="Disordered" evidence="1">
    <location>
        <begin position="861"/>
        <end position="880"/>
    </location>
</feature>
<feature type="region of interest" description="Disordered" evidence="1">
    <location>
        <begin position="89"/>
        <end position="112"/>
    </location>
</feature>
<feature type="region of interest" description="Disordered" evidence="1">
    <location>
        <begin position="603"/>
        <end position="632"/>
    </location>
</feature>
<evidence type="ECO:0000256" key="1">
    <source>
        <dbReference type="SAM" id="MobiDB-lite"/>
    </source>
</evidence>
<feature type="compositionally biased region" description="Polar residues" evidence="1">
    <location>
        <begin position="1153"/>
        <end position="1163"/>
    </location>
</feature>
<dbReference type="OrthoDB" id="3259825at2759"/>
<feature type="compositionally biased region" description="Basic and acidic residues" evidence="1">
    <location>
        <begin position="893"/>
        <end position="904"/>
    </location>
</feature>
<feature type="compositionally biased region" description="Low complexity" evidence="1">
    <location>
        <begin position="1043"/>
        <end position="1057"/>
    </location>
</feature>
<name>A0A9P5MUM7_9AGAM</name>
<feature type="region of interest" description="Disordered" evidence="1">
    <location>
        <begin position="1219"/>
        <end position="1238"/>
    </location>
</feature>
<proteinExistence type="predicted"/>
<feature type="compositionally biased region" description="Low complexity" evidence="1">
    <location>
        <begin position="356"/>
        <end position="372"/>
    </location>
</feature>
<feature type="compositionally biased region" description="Polar residues" evidence="1">
    <location>
        <begin position="732"/>
        <end position="753"/>
    </location>
</feature>
<dbReference type="Proteomes" id="UP000759537">
    <property type="component" value="Unassembled WGS sequence"/>
</dbReference>
<feature type="region of interest" description="Disordered" evidence="1">
    <location>
        <begin position="892"/>
        <end position="984"/>
    </location>
</feature>
<feature type="region of interest" description="Disordered" evidence="1">
    <location>
        <begin position="477"/>
        <end position="498"/>
    </location>
</feature>
<feature type="compositionally biased region" description="Low complexity" evidence="1">
    <location>
        <begin position="970"/>
        <end position="979"/>
    </location>
</feature>
<feature type="compositionally biased region" description="Polar residues" evidence="1">
    <location>
        <begin position="617"/>
        <end position="628"/>
    </location>
</feature>
<feature type="region of interest" description="Disordered" evidence="1">
    <location>
        <begin position="1009"/>
        <end position="1170"/>
    </location>
</feature>
<organism evidence="2 3">
    <name type="scientific">Russula ochroleuca</name>
    <dbReference type="NCBI Taxonomy" id="152965"/>
    <lineage>
        <taxon>Eukaryota</taxon>
        <taxon>Fungi</taxon>
        <taxon>Dikarya</taxon>
        <taxon>Basidiomycota</taxon>
        <taxon>Agaricomycotina</taxon>
        <taxon>Agaricomycetes</taxon>
        <taxon>Russulales</taxon>
        <taxon>Russulaceae</taxon>
        <taxon>Russula</taxon>
    </lineage>
</organism>
<feature type="compositionally biased region" description="Polar residues" evidence="1">
    <location>
        <begin position="331"/>
        <end position="354"/>
    </location>
</feature>
<feature type="compositionally biased region" description="Polar residues" evidence="1">
    <location>
        <begin position="14"/>
        <end position="61"/>
    </location>
</feature>
<feature type="compositionally biased region" description="Basic and acidic residues" evidence="1">
    <location>
        <begin position="798"/>
        <end position="810"/>
    </location>
</feature>
<keyword evidence="3" id="KW-1185">Reference proteome</keyword>
<sequence>MDSQTLPRIRSKPSDSSIRNDTNHSPTPMSLRSIKMTNTSVTPTSGLSRYGSITPTSGSTRRYSHNMLGSGKHRDHTYLRSVVKVRDEKESAGKESDYFHNTSDSPIPGGSTDADLRRASLALDEVIREFEEKADGDAYDDKILIPRSPAPERASSPKSISVDKVPSAETSVFETGTAVSPDPPTQDAAVFRYTPPYPRAETSPTSRLPGYIPGMPRPMTPRDANFDLDEVSPSSSSTPRATSSRIPSTDRATFPTFASSSVLRRDLTSMRQPRRAAPPQLTNSGTPITSLLSSVNGRFTLDRSHSPDGLSVDFGNPVGPSLLGRRRPASPYSQGTYQSMAVSSRPTTPSNVTRKAQASPGSGNASGQSSGSLMGFSEIDFPMSGPSRVRNGFDRPSMHTKNDGNMSSSDLHEVIAQLSQSGSLVGSRSLRSPALPDPPLFGSAAQSTGAFTLSKRGQPSSLGNAALKSSKLTLYPSHSSAFSERDPRRRLRRGSHQAAALPSTSQMFLLPLLTNSSHSSLESAGSGYHVWEDKQDRTIPCIVALEPQPPAWHDLSDKAGELSSPTDGNVEEIVQQHSGLNKGNFVAIQERLLFAAKLKAEVPEVRRNSPRRRRPSASQSVADATQQGFPPRAMSQHNVLNASALLDSVVNSVQASRLKHPSPLSELRTDTDVVADSSTKPEPSSATRRKNALARALFGASDSDQSLTSPLPLPTDEPNAGSDLLAERPPLTESSSSTHPLRETLSPSSPSVNAGVFNSLSSSTELLDKQLELAKEVQRWAEAAMADLNRIFSKAKVHDTSQRRRVERGHSSGPRRVNASTSMDTIRVCSPSPASGQLSAVQNQPPTSTKFGTRFKKIRASFRTKPTQYPAGLSSGNGHRSLAGFVSRFLRPRSGETSDPERRKQWPSSSASSATTSSYFAHQQSERNPDMDVSQQVSQSTPPDNKSFHPDTPMSPESASPHKPPPSVPPVTSSAPDASNPHAEDEGALKQFIDAANNLGLDQGALTELPASTSIDPRLTTQSSRHSSTPSYDRSGYCKSNHSLSGPAPLSAASTSAHRSLVQSPQRPSGEIIEKAPIRRPLARNATTSEDAKSTIVRRTLIFPSEARQSTPEPGMGLRKSSSTRRRRSTSAASMHSKRSLHDRVPIPPPPKSSTARRFSAEQSPPVPHIPSSLLAQREAIDALQSAPPVPLERSNSAYDSLYEMYIGDLKPAISVTADVESPDTPTSGSNPGVPHNLEPGTAVEVLELANGETICRSIVQTVFKEHGRTVSKDRQSSFLSRKKATQAAKRPDTKVFFSSSAQIGRLIDNLSHGADSGSFNILPSANDATSFQHDPPHWTVEERLEHMLNSLVSP</sequence>
<feature type="region of interest" description="Disordered" evidence="1">
    <location>
        <begin position="656"/>
        <end position="753"/>
    </location>
</feature>
<feature type="region of interest" description="Disordered" evidence="1">
    <location>
        <begin position="1"/>
        <end position="74"/>
    </location>
</feature>
<feature type="compositionally biased region" description="Polar residues" evidence="1">
    <location>
        <begin position="1010"/>
        <end position="1042"/>
    </location>
</feature>
<feature type="compositionally biased region" description="Low complexity" evidence="1">
    <location>
        <begin position="908"/>
        <end position="918"/>
    </location>
</feature>
<reference evidence="2" key="2">
    <citation type="journal article" date="2020" name="Nat. Commun.">
        <title>Large-scale genome sequencing of mycorrhizal fungi provides insights into the early evolution of symbiotic traits.</title>
        <authorList>
            <person name="Miyauchi S."/>
            <person name="Kiss E."/>
            <person name="Kuo A."/>
            <person name="Drula E."/>
            <person name="Kohler A."/>
            <person name="Sanchez-Garcia M."/>
            <person name="Morin E."/>
            <person name="Andreopoulos B."/>
            <person name="Barry K.W."/>
            <person name="Bonito G."/>
            <person name="Buee M."/>
            <person name="Carver A."/>
            <person name="Chen C."/>
            <person name="Cichocki N."/>
            <person name="Clum A."/>
            <person name="Culley D."/>
            <person name="Crous P.W."/>
            <person name="Fauchery L."/>
            <person name="Girlanda M."/>
            <person name="Hayes R.D."/>
            <person name="Keri Z."/>
            <person name="LaButti K."/>
            <person name="Lipzen A."/>
            <person name="Lombard V."/>
            <person name="Magnuson J."/>
            <person name="Maillard F."/>
            <person name="Murat C."/>
            <person name="Nolan M."/>
            <person name="Ohm R.A."/>
            <person name="Pangilinan J."/>
            <person name="Pereira M.F."/>
            <person name="Perotto S."/>
            <person name="Peter M."/>
            <person name="Pfister S."/>
            <person name="Riley R."/>
            <person name="Sitrit Y."/>
            <person name="Stielow J.B."/>
            <person name="Szollosi G."/>
            <person name="Zifcakova L."/>
            <person name="Stursova M."/>
            <person name="Spatafora J.W."/>
            <person name="Tedersoo L."/>
            <person name="Vaario L.M."/>
            <person name="Yamada A."/>
            <person name="Yan M."/>
            <person name="Wang P."/>
            <person name="Xu J."/>
            <person name="Bruns T."/>
            <person name="Baldrian P."/>
            <person name="Vilgalys R."/>
            <person name="Dunand C."/>
            <person name="Henrissat B."/>
            <person name="Grigoriev I.V."/>
            <person name="Hibbett D."/>
            <person name="Nagy L.G."/>
            <person name="Martin F.M."/>
        </authorList>
    </citation>
    <scope>NUCLEOTIDE SEQUENCE</scope>
    <source>
        <strain evidence="2">Prilba</strain>
    </source>
</reference>
<feature type="compositionally biased region" description="Basic and acidic residues" evidence="1">
    <location>
        <begin position="89"/>
        <end position="98"/>
    </location>
</feature>
<dbReference type="EMBL" id="WHVB01000010">
    <property type="protein sequence ID" value="KAF8479069.1"/>
    <property type="molecule type" value="Genomic_DNA"/>
</dbReference>
<feature type="compositionally biased region" description="Polar residues" evidence="1">
    <location>
        <begin position="676"/>
        <end position="686"/>
    </location>
</feature>
<feature type="compositionally biased region" description="Basic and acidic residues" evidence="1">
    <location>
        <begin position="391"/>
        <end position="402"/>
    </location>
</feature>
<feature type="compositionally biased region" description="Polar residues" evidence="1">
    <location>
        <begin position="832"/>
        <end position="851"/>
    </location>
</feature>